<dbReference type="RefSeq" id="YP_008965775.1">
    <property type="nucleotide sequence ID" value="NC_023133.1"/>
</dbReference>
<dbReference type="InterPro" id="IPR009666">
    <property type="entry name" value="Uncharacterised_Ycf35"/>
</dbReference>
<reference evidence="5" key="2">
    <citation type="journal article" date="2017" name="Mitochondrial DNA Part B Resour">
        <title>Characterization of the complete plastid genome of Porphyridium purpureum strain CCMP1328.</title>
        <authorList>
            <person name="Bi G."/>
        </authorList>
    </citation>
    <scope>NUCLEOTIDE SEQUENCE</scope>
</reference>
<dbReference type="Pfam" id="PF06868">
    <property type="entry name" value="DUF1257"/>
    <property type="match status" value="1"/>
</dbReference>
<evidence type="ECO:0000256" key="2">
    <source>
        <dbReference type="ARBA" id="ARBA00009068"/>
    </source>
</evidence>
<keyword evidence="4 6" id="KW-0934">Plastid</keyword>
<dbReference type="PANTHER" id="PTHR39638">
    <property type="entry name" value="YCF35"/>
    <property type="match status" value="1"/>
</dbReference>
<evidence type="ECO:0000256" key="4">
    <source>
        <dbReference type="ARBA" id="ARBA00022640"/>
    </source>
</evidence>
<sequence>MSHLTKLTTTICDQNMLEITLSDLGLNWNKRTSHLSNKPDYIIKQSNDIDLYFAWQDNAYTLTTDLQFWRQSSPVELFLDKLNQRYAYNLIKRKGSSHGFTSVKESLNNQGSIKLTFRRWS</sequence>
<evidence type="ECO:0000313" key="5">
    <source>
        <dbReference type="EMBL" id="ATJ02968.1"/>
    </source>
</evidence>
<dbReference type="AlphaFoldDB" id="W0RYU1"/>
<comment type="similarity">
    <text evidence="2">Belongs to the ycf35 family.</text>
</comment>
<dbReference type="PANTHER" id="PTHR39638:SF2">
    <property type="entry name" value="YCF35"/>
    <property type="match status" value="1"/>
</dbReference>
<dbReference type="GO" id="GO:0009536">
    <property type="term" value="C:plastid"/>
    <property type="evidence" value="ECO:0007669"/>
    <property type="project" value="UniProtKB-SubCell"/>
</dbReference>
<protein>
    <recommendedName>
        <fullName evidence="3">Uncharacterized protein ycf35</fullName>
    </recommendedName>
</protein>
<proteinExistence type="inferred from homology"/>
<dbReference type="EMBL" id="AP012987">
    <property type="protein sequence ID" value="BAO23751.1"/>
    <property type="molecule type" value="Genomic_DNA"/>
</dbReference>
<gene>
    <name evidence="6" type="primary">ycf35</name>
</gene>
<comment type="subcellular location">
    <subcellularLocation>
        <location evidence="1">Plastid</location>
    </subcellularLocation>
</comment>
<organism evidence="6">
    <name type="scientific">Porphyridium purpureum</name>
    <name type="common">Red alga</name>
    <name type="synonym">Porphyridium cruentum</name>
    <dbReference type="NCBI Taxonomy" id="35688"/>
    <lineage>
        <taxon>Eukaryota</taxon>
        <taxon>Rhodophyta</taxon>
        <taxon>Bangiophyceae</taxon>
        <taxon>Porphyridiales</taxon>
        <taxon>Porphyridiaceae</taxon>
        <taxon>Porphyridium</taxon>
    </lineage>
</organism>
<reference evidence="6" key="1">
    <citation type="journal article" date="2014" name="J. Plant Res.">
        <title>Analysis of the complete plastid genome of the unicellular red alga Porphyridium purpureum.</title>
        <authorList>
            <person name="Tajima N."/>
            <person name="Sato S."/>
            <person name="Maruyama F."/>
            <person name="Kurokawa K."/>
            <person name="Ohta H."/>
            <person name="Tabata S."/>
            <person name="Sekine K."/>
            <person name="Moriyama T."/>
            <person name="Sato N."/>
        </authorList>
    </citation>
    <scope>NUCLEOTIDE SEQUENCE</scope>
</reference>
<keyword evidence="6" id="KW-0150">Chloroplast</keyword>
<dbReference type="EMBL" id="MF401423">
    <property type="protein sequence ID" value="ATJ02968.1"/>
    <property type="molecule type" value="Genomic_DNA"/>
</dbReference>
<evidence type="ECO:0000256" key="3">
    <source>
        <dbReference type="ARBA" id="ARBA00021585"/>
    </source>
</evidence>
<name>W0RYU1_PORPP</name>
<evidence type="ECO:0000313" key="6">
    <source>
        <dbReference type="EMBL" id="BAO23751.1"/>
    </source>
</evidence>
<geneLocation type="plastid" evidence="6"/>
<dbReference type="GeneID" id="17963938"/>
<accession>W0RYU1</accession>
<evidence type="ECO:0000256" key="1">
    <source>
        <dbReference type="ARBA" id="ARBA00004474"/>
    </source>
</evidence>